<feature type="region of interest" description="Disordered" evidence="1">
    <location>
        <begin position="35"/>
        <end position="55"/>
    </location>
</feature>
<feature type="compositionally biased region" description="Polar residues" evidence="1">
    <location>
        <begin position="364"/>
        <end position="379"/>
    </location>
</feature>
<feature type="compositionally biased region" description="Polar residues" evidence="1">
    <location>
        <begin position="113"/>
        <end position="125"/>
    </location>
</feature>
<feature type="compositionally biased region" description="Polar residues" evidence="1">
    <location>
        <begin position="234"/>
        <end position="254"/>
    </location>
</feature>
<proteinExistence type="predicted"/>
<sequence>MISSLDFEDTRLDAIKPPSDMDSLLSMTTSVQSNCGFDKKRKTSNDRNDSLGSCMNLENINPPSYMDEITDFEMENSITSISSIRSEIVDQSIGAQYYTAVDDLTLVDDLPSSEMSSDPNHSSPAQIRRRLTPKQKRNMKKDRYNTYTITSDDSRENSMEPETRSSPLNESDSHSSEDAIRKRSPKEKFQIKRSSEKDRFRTRTLADLDLTNIVQIQPKDNDLTSNFKNCVDESTTSEGTDGYSSDGNESNTGVASARIVKPSEVKAVRGKKKSRGSGIPIVARSSPQPSPTTSKSSQSTPTKKQTPLKRQGTFVKEESRIPTPGSTGKKHTSVPNLVKPPANKQSTTNKRSSGVRNSVSNNSLKSSADQWAGSNSSLPTLAGVAKTNSNTSLNSNISATSSGCSVRTTSGQKKRSH</sequence>
<feature type="compositionally biased region" description="Basic and acidic residues" evidence="1">
    <location>
        <begin position="152"/>
        <end position="163"/>
    </location>
</feature>
<evidence type="ECO:0000256" key="1">
    <source>
        <dbReference type="SAM" id="MobiDB-lite"/>
    </source>
</evidence>
<feature type="compositionally biased region" description="Low complexity" evidence="1">
    <location>
        <begin position="387"/>
        <end position="402"/>
    </location>
</feature>
<evidence type="ECO:0000313" key="2">
    <source>
        <dbReference type="EMBL" id="MBY18612.1"/>
    </source>
</evidence>
<dbReference type="EMBL" id="GGMR01005993">
    <property type="protein sequence ID" value="MBY18612.1"/>
    <property type="molecule type" value="Transcribed_RNA"/>
</dbReference>
<feature type="compositionally biased region" description="Low complexity" evidence="1">
    <location>
        <begin position="285"/>
        <end position="305"/>
    </location>
</feature>
<accession>A0A2S2NNU2</accession>
<feature type="compositionally biased region" description="Basic residues" evidence="1">
    <location>
        <begin position="127"/>
        <end position="140"/>
    </location>
</feature>
<name>A0A2S2NNU2_SCHGA</name>
<feature type="region of interest" description="Disordered" evidence="1">
    <location>
        <begin position="234"/>
        <end position="417"/>
    </location>
</feature>
<reference evidence="2" key="1">
    <citation type="submission" date="2018-04" db="EMBL/GenBank/DDBJ databases">
        <title>Transcriptome of Schizaphis graminum biotype I.</title>
        <authorList>
            <person name="Scully E.D."/>
            <person name="Geib S.M."/>
            <person name="Palmer N.A."/>
            <person name="Koch K."/>
            <person name="Bradshaw J."/>
            <person name="Heng-Moss T."/>
            <person name="Sarath G."/>
        </authorList>
    </citation>
    <scope>NUCLEOTIDE SEQUENCE</scope>
</reference>
<feature type="compositionally biased region" description="Low complexity" evidence="1">
    <location>
        <begin position="349"/>
        <end position="363"/>
    </location>
</feature>
<feature type="compositionally biased region" description="Basic and acidic residues" evidence="1">
    <location>
        <begin position="171"/>
        <end position="198"/>
    </location>
</feature>
<feature type="region of interest" description="Disordered" evidence="1">
    <location>
        <begin position="110"/>
        <end position="198"/>
    </location>
</feature>
<dbReference type="AlphaFoldDB" id="A0A2S2NNU2"/>
<gene>
    <name evidence="2" type="ORF">g.138422</name>
</gene>
<protein>
    <submittedName>
        <fullName evidence="2">Uncharacterized protein</fullName>
    </submittedName>
</protein>
<organism evidence="2">
    <name type="scientific">Schizaphis graminum</name>
    <name type="common">Green bug aphid</name>
    <dbReference type="NCBI Taxonomy" id="13262"/>
    <lineage>
        <taxon>Eukaryota</taxon>
        <taxon>Metazoa</taxon>
        <taxon>Ecdysozoa</taxon>
        <taxon>Arthropoda</taxon>
        <taxon>Hexapoda</taxon>
        <taxon>Insecta</taxon>
        <taxon>Pterygota</taxon>
        <taxon>Neoptera</taxon>
        <taxon>Paraneoptera</taxon>
        <taxon>Hemiptera</taxon>
        <taxon>Sternorrhyncha</taxon>
        <taxon>Aphidomorpha</taxon>
        <taxon>Aphidoidea</taxon>
        <taxon>Aphididae</taxon>
        <taxon>Aphidini</taxon>
        <taxon>Schizaphis</taxon>
    </lineage>
</organism>